<gene>
    <name evidence="2" type="ORF">NKW50_12430</name>
</gene>
<feature type="compositionally biased region" description="Basic and acidic residues" evidence="1">
    <location>
        <begin position="321"/>
        <end position="345"/>
    </location>
</feature>
<feature type="region of interest" description="Disordered" evidence="1">
    <location>
        <begin position="321"/>
        <end position="362"/>
    </location>
</feature>
<keyword evidence="3" id="KW-1185">Reference proteome</keyword>
<dbReference type="RefSeq" id="WP_165992465.1">
    <property type="nucleotide sequence ID" value="NZ_JAMYZY010000033.1"/>
</dbReference>
<proteinExistence type="predicted"/>
<evidence type="ECO:0000313" key="2">
    <source>
        <dbReference type="EMBL" id="MCP1259399.1"/>
    </source>
</evidence>
<evidence type="ECO:0000313" key="3">
    <source>
        <dbReference type="Proteomes" id="UP001523528"/>
    </source>
</evidence>
<sequence>MIGGATRGKGGYNLWRHLRDAKKQNDATFAGASRGLVQQGITDQIKELTSIGKYASHSKPLYHVHADPAKDWTAQEWEAYWQDYEKEFSLTKQPFSEAIHVKHGREHRHRVYSLLLPSGSCLRMDNDHARREKINRLAELRTGETITPGAHNRAVIKALEAEGKTAQAQRLRDAGLWDIQKPKARLKPQERAQQERTHVDKAGLALITLKGWKGYNPDILREQLKAHGCFLAIGDKGPVVIDQTGNVHALNRLVNMASKAEGNPLKITAKQAVDYVRGYDLPLYADIQKKGKINDRTLPELGTGQENFFIPADLQGSLWSEQEHTEHSRPDEQPDRRQTLTHRPDTAVTRNHRTATGSNPVSTKPDIKKIVCTGTLNRRITHVASLSHIVLITPDYIRDIKTRLKDAKKADWYFYRRAYQNLKDQEYWLDQWNNSIDSNILLLLVELFLSLLFGGTVTIREKVYPVAINFGLPAPISDATWNMMSDDQQDEVLFQSYLLYKSSYKNYQKLHAEQNGNSVTFENFLNLHGKDILTQMISINVDYLEDKLTDWKNRRMDAENAKILQNTNEAMTWMKQTNSDVENHGNTLKM</sequence>
<comment type="caution">
    <text evidence="2">The sequence shown here is derived from an EMBL/GenBank/DDBJ whole genome shotgun (WGS) entry which is preliminary data.</text>
</comment>
<protein>
    <recommendedName>
        <fullName evidence="4">MobA/MobL protein domain-containing protein</fullName>
    </recommendedName>
</protein>
<name>A0ABT1F2E9_9PROT</name>
<reference evidence="2 3" key="1">
    <citation type="submission" date="2022-06" db="EMBL/GenBank/DDBJ databases">
        <title>Acetobacer genomes from food samples.</title>
        <authorList>
            <person name="Sombolestani A."/>
        </authorList>
    </citation>
    <scope>NUCLEOTIDE SEQUENCE [LARGE SCALE GENOMIC DNA]</scope>
    <source>
        <strain evidence="2 3">R-83285</strain>
    </source>
</reference>
<evidence type="ECO:0000256" key="1">
    <source>
        <dbReference type="SAM" id="MobiDB-lite"/>
    </source>
</evidence>
<dbReference type="EMBL" id="JAMYZZ010000030">
    <property type="protein sequence ID" value="MCP1259399.1"/>
    <property type="molecule type" value="Genomic_DNA"/>
</dbReference>
<dbReference type="Proteomes" id="UP001523528">
    <property type="component" value="Unassembled WGS sequence"/>
</dbReference>
<organism evidence="2 3">
    <name type="scientific">Acetobacter lambici</name>
    <dbReference type="NCBI Taxonomy" id="1332824"/>
    <lineage>
        <taxon>Bacteria</taxon>
        <taxon>Pseudomonadati</taxon>
        <taxon>Pseudomonadota</taxon>
        <taxon>Alphaproteobacteria</taxon>
        <taxon>Acetobacterales</taxon>
        <taxon>Acetobacteraceae</taxon>
        <taxon>Acetobacter</taxon>
    </lineage>
</organism>
<evidence type="ECO:0008006" key="4">
    <source>
        <dbReference type="Google" id="ProtNLM"/>
    </source>
</evidence>
<accession>A0ABT1F2E9</accession>